<dbReference type="GO" id="GO:0004499">
    <property type="term" value="F:N,N-dimethylaniline monooxygenase activity"/>
    <property type="evidence" value="ECO:0007669"/>
    <property type="project" value="InterPro"/>
</dbReference>
<dbReference type="PIRSF" id="PIRSF000332">
    <property type="entry name" value="FMO"/>
    <property type="match status" value="1"/>
</dbReference>
<dbReference type="AlphaFoldDB" id="A0A1Y2AFJ3"/>
<dbReference type="InParanoid" id="A0A1Y2AFJ3"/>
<proteinExistence type="inferred from homology"/>
<sequence>MPTAIKEQHEDSWQLPRVIRRVAVIGVGSAGMPMIRHLHEAGIEVVAYERNDHVGGIWKLKTARGVVPQMPTVASSKTDYTPELPESSDLPRTEKVTVSATEANKMVLKFAPPGPAYSTLKNNIPAPIMVFQDTPRSRPDEWYVFHNEHQAYLEEYARKYDLAKFTRFNTRVEKVEEIFDAEGRSQGWHVWTQTMAVEKSGEEADVTRTWNCERFDAVVCASGHHNAPAIPNFPGLAEWRTIWPDRMSHASNFRDGKDFINRKRVLVCGSGPSGSDIAREVAVYTDVNVTTRPFETDDTPDTMIVKTVFRDRMVSERCTLVPTIKRFLPITDPNALGKVELIDGAILEVDAVVFATGYYHSYPFLSDWEAARKDDPTTQLVKAQYTVANLHLDLFYIPDPTLVMLGIAANISAFSFFEYHSQAVARVFSGSAKLPSQATMAKIHLKRRALVSDRNLHVYGKVDEPRIVREISAWLNEDAQKLGRADLPEIKPYSEDYMAVKVRTVAGLKMRDEVEDVRLARDREAFVISA</sequence>
<feature type="region of interest" description="Disordered" evidence="6">
    <location>
        <begin position="73"/>
        <end position="92"/>
    </location>
</feature>
<keyword evidence="5" id="KW-0560">Oxidoreductase</keyword>
<dbReference type="SUPFAM" id="SSF51905">
    <property type="entry name" value="FAD/NAD(P)-binding domain"/>
    <property type="match status" value="2"/>
</dbReference>
<gene>
    <name evidence="7" type="ORF">BCR39DRAFT_554266</name>
</gene>
<keyword evidence="2" id="KW-0285">Flavoprotein</keyword>
<evidence type="ECO:0008006" key="9">
    <source>
        <dbReference type="Google" id="ProtNLM"/>
    </source>
</evidence>
<dbReference type="GO" id="GO:0050660">
    <property type="term" value="F:flavin adenine dinucleotide binding"/>
    <property type="evidence" value="ECO:0007669"/>
    <property type="project" value="InterPro"/>
</dbReference>
<dbReference type="Pfam" id="PF00743">
    <property type="entry name" value="FMO-like"/>
    <property type="match status" value="3"/>
</dbReference>
<keyword evidence="4" id="KW-0521">NADP</keyword>
<keyword evidence="8" id="KW-1185">Reference proteome</keyword>
<keyword evidence="3" id="KW-0274">FAD</keyword>
<evidence type="ECO:0000256" key="5">
    <source>
        <dbReference type="ARBA" id="ARBA00023002"/>
    </source>
</evidence>
<organism evidence="7 8">
    <name type="scientific">Naematelia encephala</name>
    <dbReference type="NCBI Taxonomy" id="71784"/>
    <lineage>
        <taxon>Eukaryota</taxon>
        <taxon>Fungi</taxon>
        <taxon>Dikarya</taxon>
        <taxon>Basidiomycota</taxon>
        <taxon>Agaricomycotina</taxon>
        <taxon>Tremellomycetes</taxon>
        <taxon>Tremellales</taxon>
        <taxon>Naemateliaceae</taxon>
        <taxon>Naematelia</taxon>
    </lineage>
</organism>
<name>A0A1Y2AFJ3_9TREE</name>
<dbReference type="InterPro" id="IPR036188">
    <property type="entry name" value="FAD/NAD-bd_sf"/>
</dbReference>
<accession>A0A1Y2AFJ3</accession>
<reference evidence="7 8" key="1">
    <citation type="submission" date="2016-07" db="EMBL/GenBank/DDBJ databases">
        <title>Pervasive Adenine N6-methylation of Active Genes in Fungi.</title>
        <authorList>
            <consortium name="DOE Joint Genome Institute"/>
            <person name="Mondo S.J."/>
            <person name="Dannebaum R.O."/>
            <person name="Kuo R.C."/>
            <person name="Labutti K."/>
            <person name="Haridas S."/>
            <person name="Kuo A."/>
            <person name="Salamov A."/>
            <person name="Ahrendt S.R."/>
            <person name="Lipzen A."/>
            <person name="Sullivan W."/>
            <person name="Andreopoulos W.B."/>
            <person name="Clum A."/>
            <person name="Lindquist E."/>
            <person name="Daum C."/>
            <person name="Ramamoorthy G.K."/>
            <person name="Gryganskyi A."/>
            <person name="Culley D."/>
            <person name="Magnuson J.K."/>
            <person name="James T.Y."/>
            <person name="O'Malley M.A."/>
            <person name="Stajich J.E."/>
            <person name="Spatafora J.W."/>
            <person name="Visel A."/>
            <person name="Grigoriev I.V."/>
        </authorList>
    </citation>
    <scope>NUCLEOTIDE SEQUENCE [LARGE SCALE GENOMIC DNA]</scope>
    <source>
        <strain evidence="7 8">68-887.2</strain>
    </source>
</reference>
<evidence type="ECO:0000256" key="2">
    <source>
        <dbReference type="ARBA" id="ARBA00022630"/>
    </source>
</evidence>
<dbReference type="InterPro" id="IPR050346">
    <property type="entry name" value="FMO-like"/>
</dbReference>
<dbReference type="Proteomes" id="UP000193986">
    <property type="component" value="Unassembled WGS sequence"/>
</dbReference>
<comment type="caution">
    <text evidence="7">The sequence shown here is derived from an EMBL/GenBank/DDBJ whole genome shotgun (WGS) entry which is preliminary data.</text>
</comment>
<dbReference type="PANTHER" id="PTHR23023">
    <property type="entry name" value="DIMETHYLANILINE MONOOXYGENASE"/>
    <property type="match status" value="1"/>
</dbReference>
<evidence type="ECO:0000256" key="3">
    <source>
        <dbReference type="ARBA" id="ARBA00022827"/>
    </source>
</evidence>
<dbReference type="InterPro" id="IPR000960">
    <property type="entry name" value="Flavin_mOase"/>
</dbReference>
<comment type="similarity">
    <text evidence="1">Belongs to the FMO family.</text>
</comment>
<dbReference type="GO" id="GO:0050661">
    <property type="term" value="F:NADP binding"/>
    <property type="evidence" value="ECO:0007669"/>
    <property type="project" value="InterPro"/>
</dbReference>
<evidence type="ECO:0000256" key="6">
    <source>
        <dbReference type="SAM" id="MobiDB-lite"/>
    </source>
</evidence>
<dbReference type="PRINTS" id="PR00370">
    <property type="entry name" value="FMOXYGENASE"/>
</dbReference>
<evidence type="ECO:0000313" key="8">
    <source>
        <dbReference type="Proteomes" id="UP000193986"/>
    </source>
</evidence>
<dbReference type="EMBL" id="MCFC01000119">
    <property type="protein sequence ID" value="ORY21040.1"/>
    <property type="molecule type" value="Genomic_DNA"/>
</dbReference>
<dbReference type="FunCoup" id="A0A1Y2AFJ3">
    <property type="interactions" value="23"/>
</dbReference>
<evidence type="ECO:0000313" key="7">
    <source>
        <dbReference type="EMBL" id="ORY21040.1"/>
    </source>
</evidence>
<evidence type="ECO:0000256" key="4">
    <source>
        <dbReference type="ARBA" id="ARBA00022857"/>
    </source>
</evidence>
<dbReference type="Gene3D" id="3.50.50.60">
    <property type="entry name" value="FAD/NAD(P)-binding domain"/>
    <property type="match status" value="2"/>
</dbReference>
<protein>
    <recommendedName>
        <fullName evidence="9">Dimethylaniline monooxygenase</fullName>
    </recommendedName>
</protein>
<evidence type="ECO:0000256" key="1">
    <source>
        <dbReference type="ARBA" id="ARBA00009183"/>
    </source>
</evidence>
<dbReference type="InterPro" id="IPR020946">
    <property type="entry name" value="Flavin_mOase-like"/>
</dbReference>
<dbReference type="OrthoDB" id="66881at2759"/>